<proteinExistence type="predicted"/>
<feature type="compositionally biased region" description="Basic and acidic residues" evidence="1">
    <location>
        <begin position="97"/>
        <end position="111"/>
    </location>
</feature>
<accession>J3MZX2</accession>
<dbReference type="HOGENOM" id="CLU_1868294_0_0_1"/>
<dbReference type="AlphaFoldDB" id="J3MZX2"/>
<sequence length="137" mass="14975">MTRLPVSRSTAADPAPAALPVMLVVQRTRPSESDKTRLEKLVSDIVGAEEVPFVTGVSRFATHITVRRGTSLYHMPRYTFSGVEFEGGEEAEGEGAAVRDDGGTRRERLAGDKPVVGRTWRRQEEENGTDDEVGESS</sequence>
<evidence type="ECO:0000313" key="3">
    <source>
        <dbReference type="Proteomes" id="UP000006038"/>
    </source>
</evidence>
<protein>
    <submittedName>
        <fullName evidence="2">Uncharacterized protein</fullName>
    </submittedName>
</protein>
<dbReference type="Proteomes" id="UP000006038">
    <property type="component" value="Chromosome 9"/>
</dbReference>
<reference evidence="2" key="1">
    <citation type="journal article" date="2013" name="Nat. Commun.">
        <title>Whole-genome sequencing of Oryza brachyantha reveals mechanisms underlying Oryza genome evolution.</title>
        <authorList>
            <person name="Chen J."/>
            <person name="Huang Q."/>
            <person name="Gao D."/>
            <person name="Wang J."/>
            <person name="Lang Y."/>
            <person name="Liu T."/>
            <person name="Li B."/>
            <person name="Bai Z."/>
            <person name="Luis Goicoechea J."/>
            <person name="Liang C."/>
            <person name="Chen C."/>
            <person name="Zhang W."/>
            <person name="Sun S."/>
            <person name="Liao Y."/>
            <person name="Zhang X."/>
            <person name="Yang L."/>
            <person name="Song C."/>
            <person name="Wang M."/>
            <person name="Shi J."/>
            <person name="Liu G."/>
            <person name="Liu J."/>
            <person name="Zhou H."/>
            <person name="Zhou W."/>
            <person name="Yu Q."/>
            <person name="An N."/>
            <person name="Chen Y."/>
            <person name="Cai Q."/>
            <person name="Wang B."/>
            <person name="Liu B."/>
            <person name="Min J."/>
            <person name="Huang Y."/>
            <person name="Wu H."/>
            <person name="Li Z."/>
            <person name="Zhang Y."/>
            <person name="Yin Y."/>
            <person name="Song W."/>
            <person name="Jiang J."/>
            <person name="Jackson S.A."/>
            <person name="Wing R.A."/>
            <person name="Wang J."/>
            <person name="Chen M."/>
        </authorList>
    </citation>
    <scope>NUCLEOTIDE SEQUENCE [LARGE SCALE GENOMIC DNA]</scope>
    <source>
        <strain evidence="2">cv. IRGC 101232</strain>
    </source>
</reference>
<feature type="region of interest" description="Disordered" evidence="1">
    <location>
        <begin position="88"/>
        <end position="137"/>
    </location>
</feature>
<organism evidence="2">
    <name type="scientific">Oryza brachyantha</name>
    <name type="common">malo sina</name>
    <dbReference type="NCBI Taxonomy" id="4533"/>
    <lineage>
        <taxon>Eukaryota</taxon>
        <taxon>Viridiplantae</taxon>
        <taxon>Streptophyta</taxon>
        <taxon>Embryophyta</taxon>
        <taxon>Tracheophyta</taxon>
        <taxon>Spermatophyta</taxon>
        <taxon>Magnoliopsida</taxon>
        <taxon>Liliopsida</taxon>
        <taxon>Poales</taxon>
        <taxon>Poaceae</taxon>
        <taxon>BOP clade</taxon>
        <taxon>Oryzoideae</taxon>
        <taxon>Oryzeae</taxon>
        <taxon>Oryzinae</taxon>
        <taxon>Oryza</taxon>
    </lineage>
</organism>
<reference evidence="2" key="2">
    <citation type="submission" date="2013-04" db="UniProtKB">
        <authorList>
            <consortium name="EnsemblPlants"/>
        </authorList>
    </citation>
    <scope>IDENTIFICATION</scope>
</reference>
<keyword evidence="3" id="KW-1185">Reference proteome</keyword>
<evidence type="ECO:0000313" key="2">
    <source>
        <dbReference type="EnsemblPlants" id="OB09G25510.1"/>
    </source>
</evidence>
<dbReference type="Gramene" id="OB09G25510.1">
    <property type="protein sequence ID" value="OB09G25510.1"/>
    <property type="gene ID" value="OB09G25510"/>
</dbReference>
<name>J3MZX2_ORYBR</name>
<feature type="compositionally biased region" description="Acidic residues" evidence="1">
    <location>
        <begin position="126"/>
        <end position="137"/>
    </location>
</feature>
<evidence type="ECO:0000256" key="1">
    <source>
        <dbReference type="SAM" id="MobiDB-lite"/>
    </source>
</evidence>
<dbReference type="EnsemblPlants" id="OB09G25510.1">
    <property type="protein sequence ID" value="OB09G25510.1"/>
    <property type="gene ID" value="OB09G25510"/>
</dbReference>